<sequence length="218" mass="24678">MKVKCFHLGAYGTNCFLAYDDNNLAYFFDCGGRNLDKLYSYIEEHNLDLKYIVLTHGHGDHIEGLNDLVDKYPEAKVYVGEEEKDFLYNSELSLSYNIFGDSFKFKGEVQTVKEGDMIGDFKVIDTPGHTIGSKCFYDEKSKILISGDTLFRRSYGRPDLPTGNSEMLCDSLKKLSKLPGETVVYSGHTEETTIGEEENTIENAIKEMGLLLKIKEMV</sequence>
<evidence type="ECO:0000256" key="2">
    <source>
        <dbReference type="ARBA" id="ARBA00022723"/>
    </source>
</evidence>
<evidence type="ECO:0000313" key="6">
    <source>
        <dbReference type="EMBL" id="EFG28504.2"/>
    </source>
</evidence>
<dbReference type="Gene3D" id="3.60.15.10">
    <property type="entry name" value="Ribonuclease Z/Hydroxyacylglutathione hydrolase-like"/>
    <property type="match status" value="1"/>
</dbReference>
<dbReference type="InterPro" id="IPR051453">
    <property type="entry name" value="MBL_Glyoxalase_II"/>
</dbReference>
<accession>D6LEB9</accession>
<protein>
    <submittedName>
        <fullName evidence="6">Hydroxyacylglutathione hydrolase</fullName>
    </submittedName>
</protein>
<feature type="domain" description="Metallo-beta-lactamase" evidence="5">
    <location>
        <begin position="12"/>
        <end position="188"/>
    </location>
</feature>
<dbReference type="SUPFAM" id="SSF56281">
    <property type="entry name" value="Metallo-hydrolase/oxidoreductase"/>
    <property type="match status" value="1"/>
</dbReference>
<keyword evidence="2" id="KW-0479">Metal-binding</keyword>
<keyword evidence="3 6" id="KW-0378">Hydrolase</keyword>
<dbReference type="SMART" id="SM00849">
    <property type="entry name" value="Lactamase_B"/>
    <property type="match status" value="1"/>
</dbReference>
<dbReference type="GO" id="GO:0046872">
    <property type="term" value="F:metal ion binding"/>
    <property type="evidence" value="ECO:0007669"/>
    <property type="project" value="UniProtKB-KW"/>
</dbReference>
<dbReference type="Proteomes" id="UP000003964">
    <property type="component" value="Unassembled WGS sequence"/>
</dbReference>
<name>D6LEB9_9FUSO</name>
<reference evidence="6 7" key="1">
    <citation type="submission" date="2010-03" db="EMBL/GenBank/DDBJ databases">
        <title>The Genome Sequence of Fusobacterium sp. 1_1_41FAA.</title>
        <authorList>
            <consortium name="The Broad Institute Genome Sequencing Platform"/>
            <person name="Ward D."/>
            <person name="Earl A."/>
            <person name="Feldgarden M."/>
            <person name="Gevers D."/>
            <person name="Young S.K."/>
            <person name="Zeng Q."/>
            <person name="Koehrsen M."/>
            <person name="Alvarado L."/>
            <person name="Berlin A."/>
            <person name="Borenstein D."/>
            <person name="Chapman S."/>
            <person name="Chen Z."/>
            <person name="Engels R."/>
            <person name="Freedman E."/>
            <person name="Gellesch M."/>
            <person name="Goldberg J."/>
            <person name="Griggs A."/>
            <person name="Gujja S."/>
            <person name="Heilman E."/>
            <person name="Heiman D."/>
            <person name="Hepburn T."/>
            <person name="Howarth C."/>
            <person name="Jen D."/>
            <person name="Larson L."/>
            <person name="Mehta T."/>
            <person name="Park D."/>
            <person name="Pearson M."/>
            <person name="Richards J."/>
            <person name="Roberts A."/>
            <person name="Saif S."/>
            <person name="Shea T."/>
            <person name="Shenoy N."/>
            <person name="Sisk P."/>
            <person name="Stolte C."/>
            <person name="Sykes S."/>
            <person name="Walk T."/>
            <person name="White J."/>
            <person name="Yandava C."/>
            <person name="Strauss J.C."/>
            <person name="Ambrose C.E."/>
            <person name="Allen-Vercoe E."/>
            <person name="Haas B."/>
            <person name="Henn M.R."/>
            <person name="Nusbaum C."/>
            <person name="Birren B."/>
        </authorList>
    </citation>
    <scope>NUCLEOTIDE SEQUENCE [LARGE SCALE GENOMIC DNA]</scope>
    <source>
        <strain evidence="6 7">1_1_41FAA</strain>
    </source>
</reference>
<dbReference type="GO" id="GO:0016787">
    <property type="term" value="F:hydrolase activity"/>
    <property type="evidence" value="ECO:0007669"/>
    <property type="project" value="UniProtKB-KW"/>
</dbReference>
<evidence type="ECO:0000313" key="7">
    <source>
        <dbReference type="Proteomes" id="UP000003964"/>
    </source>
</evidence>
<dbReference type="CDD" id="cd06262">
    <property type="entry name" value="metallo-hydrolase-like_MBL-fold"/>
    <property type="match status" value="1"/>
</dbReference>
<dbReference type="InterPro" id="IPR001279">
    <property type="entry name" value="Metallo-B-lactamas"/>
</dbReference>
<keyword evidence="4" id="KW-0862">Zinc</keyword>
<comment type="cofactor">
    <cofactor evidence="1">
        <name>Zn(2+)</name>
        <dbReference type="ChEBI" id="CHEBI:29105"/>
    </cofactor>
</comment>
<dbReference type="PANTHER" id="PTHR46233">
    <property type="entry name" value="HYDROXYACYLGLUTATHIONE HYDROLASE GLOC"/>
    <property type="match status" value="1"/>
</dbReference>
<dbReference type="Pfam" id="PF00753">
    <property type="entry name" value="Lactamase_B"/>
    <property type="match status" value="1"/>
</dbReference>
<evidence type="ECO:0000256" key="4">
    <source>
        <dbReference type="ARBA" id="ARBA00022833"/>
    </source>
</evidence>
<evidence type="ECO:0000256" key="1">
    <source>
        <dbReference type="ARBA" id="ARBA00001947"/>
    </source>
</evidence>
<dbReference type="RefSeq" id="WP_008820087.1">
    <property type="nucleotide sequence ID" value="NZ_GG770381.1"/>
</dbReference>
<evidence type="ECO:0000259" key="5">
    <source>
        <dbReference type="SMART" id="SM00849"/>
    </source>
</evidence>
<dbReference type="PANTHER" id="PTHR46233:SF3">
    <property type="entry name" value="HYDROXYACYLGLUTATHIONE HYDROLASE GLOC"/>
    <property type="match status" value="1"/>
</dbReference>
<gene>
    <name evidence="6" type="ORF">HMPREF0400_00054</name>
</gene>
<proteinExistence type="predicted"/>
<dbReference type="EMBL" id="GG770381">
    <property type="protein sequence ID" value="EFG28504.2"/>
    <property type="molecule type" value="Genomic_DNA"/>
</dbReference>
<evidence type="ECO:0000256" key="3">
    <source>
        <dbReference type="ARBA" id="ARBA00022801"/>
    </source>
</evidence>
<organism evidence="6 7">
    <name type="scientific">Fusobacterium periodonticum 1_1_41FAA</name>
    <dbReference type="NCBI Taxonomy" id="469621"/>
    <lineage>
        <taxon>Bacteria</taxon>
        <taxon>Fusobacteriati</taxon>
        <taxon>Fusobacteriota</taxon>
        <taxon>Fusobacteriia</taxon>
        <taxon>Fusobacteriales</taxon>
        <taxon>Fusobacteriaceae</taxon>
        <taxon>Fusobacterium</taxon>
    </lineage>
</organism>
<dbReference type="InterPro" id="IPR036866">
    <property type="entry name" value="RibonucZ/Hydroxyglut_hydro"/>
</dbReference>
<dbReference type="AlphaFoldDB" id="D6LEB9"/>